<proteinExistence type="predicted"/>
<dbReference type="PIRSF" id="PIRSF018266">
    <property type="entry name" value="FecR"/>
    <property type="match status" value="1"/>
</dbReference>
<name>A0A9E2S8A9_9BACT</name>
<comment type="caution">
    <text evidence="4">The sequence shown here is derived from an EMBL/GenBank/DDBJ whole genome shotgun (WGS) entry which is preliminary data.</text>
</comment>
<keyword evidence="1" id="KW-0812">Transmembrane</keyword>
<dbReference type="RefSeq" id="WP_217790392.1">
    <property type="nucleotide sequence ID" value="NZ_JAHSPG010000003.1"/>
</dbReference>
<dbReference type="InterPro" id="IPR032508">
    <property type="entry name" value="FecR_C"/>
</dbReference>
<dbReference type="Pfam" id="PF04773">
    <property type="entry name" value="FecR"/>
    <property type="match status" value="1"/>
</dbReference>
<feature type="domain" description="FecR protein" evidence="2">
    <location>
        <begin position="142"/>
        <end position="229"/>
    </location>
</feature>
<dbReference type="GO" id="GO:0016989">
    <property type="term" value="F:sigma factor antagonist activity"/>
    <property type="evidence" value="ECO:0007669"/>
    <property type="project" value="TreeGrafter"/>
</dbReference>
<organism evidence="4 5">
    <name type="scientific">Pinibacter aurantiacus</name>
    <dbReference type="NCBI Taxonomy" id="2851599"/>
    <lineage>
        <taxon>Bacteria</taxon>
        <taxon>Pseudomonadati</taxon>
        <taxon>Bacteroidota</taxon>
        <taxon>Chitinophagia</taxon>
        <taxon>Chitinophagales</taxon>
        <taxon>Chitinophagaceae</taxon>
        <taxon>Pinibacter</taxon>
    </lineage>
</organism>
<evidence type="ECO:0000313" key="4">
    <source>
        <dbReference type="EMBL" id="MBV4356752.1"/>
    </source>
</evidence>
<dbReference type="PANTHER" id="PTHR30273">
    <property type="entry name" value="PERIPLASMIC SIGNAL SENSOR AND SIGMA FACTOR ACTIVATOR FECR-RELATED"/>
    <property type="match status" value="1"/>
</dbReference>
<dbReference type="PANTHER" id="PTHR30273:SF2">
    <property type="entry name" value="PROTEIN FECR"/>
    <property type="match status" value="1"/>
</dbReference>
<feature type="domain" description="Protein FecR C-terminal" evidence="3">
    <location>
        <begin position="294"/>
        <end position="361"/>
    </location>
</feature>
<evidence type="ECO:0000313" key="5">
    <source>
        <dbReference type="Proteomes" id="UP000812270"/>
    </source>
</evidence>
<gene>
    <name evidence="4" type="ORF">KTO63_06280</name>
</gene>
<dbReference type="EMBL" id="JAHSPG010000003">
    <property type="protein sequence ID" value="MBV4356752.1"/>
    <property type="molecule type" value="Genomic_DNA"/>
</dbReference>
<dbReference type="InterPro" id="IPR012373">
    <property type="entry name" value="Ferrdict_sens_TM"/>
</dbReference>
<evidence type="ECO:0000259" key="2">
    <source>
        <dbReference type="Pfam" id="PF04773"/>
    </source>
</evidence>
<accession>A0A9E2S8A9</accession>
<keyword evidence="5" id="KW-1185">Reference proteome</keyword>
<keyword evidence="1" id="KW-0472">Membrane</keyword>
<reference evidence="4" key="1">
    <citation type="submission" date="2021-06" db="EMBL/GenBank/DDBJ databases">
        <authorList>
            <person name="Huq M.A."/>
        </authorList>
    </citation>
    <scope>NUCLEOTIDE SEQUENCE</scope>
    <source>
        <strain evidence="4">MAH-26</strain>
    </source>
</reference>
<dbReference type="AlphaFoldDB" id="A0A9E2S8A9"/>
<dbReference type="Proteomes" id="UP000812270">
    <property type="component" value="Unassembled WGS sequence"/>
</dbReference>
<keyword evidence="1" id="KW-1133">Transmembrane helix</keyword>
<dbReference type="Pfam" id="PF16344">
    <property type="entry name" value="FecR_C"/>
    <property type="match status" value="1"/>
</dbReference>
<evidence type="ECO:0000256" key="1">
    <source>
        <dbReference type="SAM" id="Phobius"/>
    </source>
</evidence>
<protein>
    <submittedName>
        <fullName evidence="4">FecR family protein</fullName>
    </submittedName>
</protein>
<evidence type="ECO:0000259" key="3">
    <source>
        <dbReference type="Pfam" id="PF16344"/>
    </source>
</evidence>
<feature type="transmembrane region" description="Helical" evidence="1">
    <location>
        <begin position="92"/>
        <end position="111"/>
    </location>
</feature>
<sequence>MVNKERIQYLLDKYVADKISAAEEEELFDAIGSGMYNDLLANHIMVRFHHPQMEEMNIDEKRAEEIIAKIKHAEKETASVIPIQKKHNYRKVWFAAASILVISLSTAVFFLSKKKPAAELVSVKEEVKGAMFINKENGGTKAERFQLEDGSFITLKPGSSVKYPEHFSADKRDVYLSGEAFFEITKNAGKPFFVYNRNLVTHVLGTSFNIKTDENNKRIEVSVVTGKVEVYEREENADEIKNRKNKGLIITPNQKVIYGEESKTFDATLVDVPLPIVVNKDSVQVAPVKERAAFIYESERFESILKALQVTYGVNIEVEDETLNNCLFTGDITDQNLYKKLDILCQSLNNTYEVKGTSILIRGRGCK</sequence>
<dbReference type="InterPro" id="IPR006860">
    <property type="entry name" value="FecR"/>
</dbReference>